<sequence>MHLHVECLKYILLYDDFTIHYRGWPRQAKERKFPKKLFAGPKNNALKRKTGRWGRK</sequence>
<evidence type="ECO:0000313" key="1">
    <source>
        <dbReference type="EMBL" id="AEV18871.1"/>
    </source>
</evidence>
<dbReference type="EMBL" id="CP003125">
    <property type="protein sequence ID" value="AEV18871.1"/>
    <property type="molecule type" value="Genomic_DNA"/>
</dbReference>
<proteinExistence type="predicted"/>
<name>A0ABN4A032_GEOTH</name>
<evidence type="ECO:0000313" key="2">
    <source>
        <dbReference type="Proteomes" id="UP000005636"/>
    </source>
</evidence>
<protein>
    <submittedName>
        <fullName evidence="1">Uncharacterized protein</fullName>
    </submittedName>
</protein>
<reference evidence="1 2" key="1">
    <citation type="submission" date="2011-11" db="EMBL/GenBank/DDBJ databases">
        <title>Complete genome sequence of thermophilic Geobacillus thermoleovorans CCB_US3_UF5.</title>
        <authorList>
            <person name="Muhd Sakaff M.K.L."/>
            <person name="Abdul Rahman A.Y."/>
            <person name="Saito J.A."/>
            <person name="Hou S."/>
            <person name="Alam M."/>
        </authorList>
    </citation>
    <scope>NUCLEOTIDE SEQUENCE [LARGE SCALE GENOMIC DNA]</scope>
    <source>
        <strain evidence="1 2">CCB_US3_UF5</strain>
    </source>
</reference>
<gene>
    <name evidence="1" type="ORF">GTCCBUS3UF5_15580</name>
</gene>
<accession>A0ABN4A032</accession>
<dbReference type="Proteomes" id="UP000005636">
    <property type="component" value="Chromosome"/>
</dbReference>
<organism evidence="1 2">
    <name type="scientific">Geobacillus thermoleovorans CCB_US3_UF5</name>
    <dbReference type="NCBI Taxonomy" id="1111068"/>
    <lineage>
        <taxon>Bacteria</taxon>
        <taxon>Bacillati</taxon>
        <taxon>Bacillota</taxon>
        <taxon>Bacilli</taxon>
        <taxon>Bacillales</taxon>
        <taxon>Anoxybacillaceae</taxon>
        <taxon>Geobacillus</taxon>
        <taxon>Geobacillus thermoleovorans group</taxon>
    </lineage>
</organism>
<keyword evidence="2" id="KW-1185">Reference proteome</keyword>